<name>A0A5R9J0X3_9PROT</name>
<evidence type="ECO:0000256" key="1">
    <source>
        <dbReference type="SAM" id="Coils"/>
    </source>
</evidence>
<protein>
    <recommendedName>
        <fullName evidence="4">Recombinase zinc beta ribbon domain-containing protein</fullName>
    </recommendedName>
</protein>
<dbReference type="OrthoDB" id="9791494at2"/>
<evidence type="ECO:0008006" key="4">
    <source>
        <dbReference type="Google" id="ProtNLM"/>
    </source>
</evidence>
<feature type="coiled-coil region" evidence="1">
    <location>
        <begin position="82"/>
        <end position="129"/>
    </location>
</feature>
<sequence length="250" mass="26656">MQCGMCGGGFSKISALHFGCSTARNKGPMACGNLRTIRRDELEDRALEALRCRLMEPALYKQFAEAFVAEWNRAQGDASANRAAKEAELQQIRQQIERLVDAIVNGTPAAAVSARLQQAEARRLQLEAELFAAAPEAPRLHPALPELYRAKVGDLVTALEGDDAAAARELVRGPVEHITLHPEANGYRVEVRGQLAAIIALSGTGMATSSGVGALSGDTDAKSSGMTAKELSLQMNLVAGTGFEPVTFRL</sequence>
<evidence type="ECO:0000313" key="3">
    <source>
        <dbReference type="Proteomes" id="UP000305654"/>
    </source>
</evidence>
<keyword evidence="3" id="KW-1185">Reference proteome</keyword>
<dbReference type="AlphaFoldDB" id="A0A5R9J0X3"/>
<organism evidence="2 3">
    <name type="scientific">Lichenicoccus roseus</name>
    <dbReference type="NCBI Taxonomy" id="2683649"/>
    <lineage>
        <taxon>Bacteria</taxon>
        <taxon>Pseudomonadati</taxon>
        <taxon>Pseudomonadota</taxon>
        <taxon>Alphaproteobacteria</taxon>
        <taxon>Acetobacterales</taxon>
        <taxon>Acetobacteraceae</taxon>
        <taxon>Lichenicoccus</taxon>
    </lineage>
</organism>
<gene>
    <name evidence="2" type="ORF">FE263_21815</name>
</gene>
<evidence type="ECO:0000313" key="2">
    <source>
        <dbReference type="EMBL" id="TLU70483.1"/>
    </source>
</evidence>
<keyword evidence="1" id="KW-0175">Coiled coil</keyword>
<dbReference type="Proteomes" id="UP000305654">
    <property type="component" value="Unassembled WGS sequence"/>
</dbReference>
<comment type="caution">
    <text evidence="2">The sequence shown here is derived from an EMBL/GenBank/DDBJ whole genome shotgun (WGS) entry which is preliminary data.</text>
</comment>
<proteinExistence type="predicted"/>
<reference evidence="2 3" key="1">
    <citation type="submission" date="2019-05" db="EMBL/GenBank/DDBJ databases">
        <authorList>
            <person name="Pankratov T."/>
            <person name="Grouzdev D."/>
        </authorList>
    </citation>
    <scope>NUCLEOTIDE SEQUENCE [LARGE SCALE GENOMIC DNA]</scope>
    <source>
        <strain evidence="2 3">KEBCLARHB70R</strain>
    </source>
</reference>
<dbReference type="EMBL" id="VCDI01000019">
    <property type="protein sequence ID" value="TLU70483.1"/>
    <property type="molecule type" value="Genomic_DNA"/>
</dbReference>
<accession>A0A5R9J0X3</accession>